<feature type="transmembrane region" description="Helical" evidence="8">
    <location>
        <begin position="424"/>
        <end position="445"/>
    </location>
</feature>
<evidence type="ECO:0000256" key="1">
    <source>
        <dbReference type="ARBA" id="ARBA00004651"/>
    </source>
</evidence>
<organism evidence="10">
    <name type="scientific">Timema shepardi</name>
    <name type="common">Walking stick</name>
    <dbReference type="NCBI Taxonomy" id="629360"/>
    <lineage>
        <taxon>Eukaryota</taxon>
        <taxon>Metazoa</taxon>
        <taxon>Ecdysozoa</taxon>
        <taxon>Arthropoda</taxon>
        <taxon>Hexapoda</taxon>
        <taxon>Insecta</taxon>
        <taxon>Pterygota</taxon>
        <taxon>Neoptera</taxon>
        <taxon>Polyneoptera</taxon>
        <taxon>Phasmatodea</taxon>
        <taxon>Timematodea</taxon>
        <taxon>Timematoidea</taxon>
        <taxon>Timematidae</taxon>
        <taxon>Timema</taxon>
    </lineage>
</organism>
<keyword evidence="2" id="KW-1003">Cell membrane</keyword>
<dbReference type="SUPFAM" id="SSF103473">
    <property type="entry name" value="MFS general substrate transporter"/>
    <property type="match status" value="1"/>
</dbReference>
<evidence type="ECO:0000256" key="2">
    <source>
        <dbReference type="ARBA" id="ARBA00022475"/>
    </source>
</evidence>
<feature type="transmembrane region" description="Helical" evidence="8">
    <location>
        <begin position="386"/>
        <end position="412"/>
    </location>
</feature>
<dbReference type="GO" id="GO:0022857">
    <property type="term" value="F:transmembrane transporter activity"/>
    <property type="evidence" value="ECO:0007669"/>
    <property type="project" value="InterPro"/>
</dbReference>
<dbReference type="InterPro" id="IPR020846">
    <property type="entry name" value="MFS_dom"/>
</dbReference>
<dbReference type="PANTHER" id="PTHR48021">
    <property type="match status" value="1"/>
</dbReference>
<dbReference type="Pfam" id="PF00083">
    <property type="entry name" value="Sugar_tr"/>
    <property type="match status" value="1"/>
</dbReference>
<evidence type="ECO:0000256" key="5">
    <source>
        <dbReference type="ARBA" id="ARBA00023136"/>
    </source>
</evidence>
<keyword evidence="5 8" id="KW-0472">Membrane</keyword>
<reference evidence="10" key="1">
    <citation type="submission" date="2020-11" db="EMBL/GenBank/DDBJ databases">
        <authorList>
            <person name="Tran Van P."/>
        </authorList>
    </citation>
    <scope>NUCLEOTIDE SEQUENCE</scope>
</reference>
<evidence type="ECO:0000256" key="8">
    <source>
        <dbReference type="SAM" id="Phobius"/>
    </source>
</evidence>
<feature type="transmembrane region" description="Helical" evidence="8">
    <location>
        <begin position="212"/>
        <end position="230"/>
    </location>
</feature>
<feature type="domain" description="Major facilitator superfamily (MFS) profile" evidence="9">
    <location>
        <begin position="59"/>
        <end position="479"/>
    </location>
</feature>
<keyword evidence="4 8" id="KW-1133">Transmembrane helix</keyword>
<gene>
    <name evidence="10" type="ORF">TSIB3V08_LOCUS5323</name>
</gene>
<dbReference type="InterPro" id="IPR036259">
    <property type="entry name" value="MFS_trans_sf"/>
</dbReference>
<keyword evidence="6" id="KW-0325">Glycoprotein</keyword>
<comment type="similarity">
    <text evidence="7">Belongs to the major facilitator superfamily. Sugar transporter (TC 2.A.1.1) family. Trehalose transporter subfamily.</text>
</comment>
<dbReference type="PROSITE" id="PS50850">
    <property type="entry name" value="MFS"/>
    <property type="match status" value="1"/>
</dbReference>
<feature type="transmembrane region" description="Helical" evidence="8">
    <location>
        <begin position="451"/>
        <end position="475"/>
    </location>
</feature>
<dbReference type="InterPro" id="IPR050549">
    <property type="entry name" value="MFS_Trehalose_Transporter"/>
</dbReference>
<keyword evidence="3 8" id="KW-0812">Transmembrane</keyword>
<feature type="transmembrane region" description="Helical" evidence="8">
    <location>
        <begin position="57"/>
        <end position="78"/>
    </location>
</feature>
<accession>A0A7R9FZF1</accession>
<evidence type="ECO:0000256" key="7">
    <source>
        <dbReference type="ARBA" id="ARBA00024348"/>
    </source>
</evidence>
<feature type="transmembrane region" description="Helical" evidence="8">
    <location>
        <begin position="98"/>
        <end position="120"/>
    </location>
</feature>
<sequence>MEHGATLGMSNFFVRNLCLKQKLVITTKDDMDPAPPWVPAPNGTLINYTRSRLFPQLLAAVMACWINLASGASLGYITPALPSLQHPSSRLQLSETEGSWVASLVMLGALGGGCLAGPCISLGRRKALWLAAVPLTSAWLIIAVAPNVWALYAAHTILGACLGVICDASQLYVSETASSERRGALGCVPVLMFNVGILLCYTAGAWLDWENLALFGCLISVPALLLPIVLPETPSYLVARERTKEALASLHWLRGSNCDINAEYQCKKGAGLIERIQGLCDREIIRPVMLTAAIRMLSRFCGLRAILCYTQAILLTSRSAVDVDIATIIIGAVQLIATLVACGLLDKLGRRKLLIVSQAVMGVSLVTLGCYLYYRNETDGSDGSVLGWIPIVAILIYIVGNSMGLGPVSGIAIGELVPQRHRSIASSLTGAMSWLSAFIVTKTFLDLQSSLHIYGALWLYGSVCFVGVPFVYFCLPETRGISQYAIEVLFKCKASISDQAISDKPSTDKTVVIIQN</sequence>
<dbReference type="EMBL" id="OC002049">
    <property type="protein sequence ID" value="CAD7261177.1"/>
    <property type="molecule type" value="Genomic_DNA"/>
</dbReference>
<dbReference type="Gene3D" id="1.20.1250.20">
    <property type="entry name" value="MFS general substrate transporter like domains"/>
    <property type="match status" value="2"/>
</dbReference>
<feature type="transmembrane region" description="Helical" evidence="8">
    <location>
        <begin position="127"/>
        <end position="145"/>
    </location>
</feature>
<dbReference type="AlphaFoldDB" id="A0A7R9FZF1"/>
<comment type="subcellular location">
    <subcellularLocation>
        <location evidence="1">Cell membrane</location>
        <topology evidence="1">Multi-pass membrane protein</topology>
    </subcellularLocation>
</comment>
<dbReference type="InterPro" id="IPR005828">
    <property type="entry name" value="MFS_sugar_transport-like"/>
</dbReference>
<dbReference type="PROSITE" id="PS00217">
    <property type="entry name" value="SUGAR_TRANSPORT_2"/>
    <property type="match status" value="1"/>
</dbReference>
<dbReference type="InterPro" id="IPR005829">
    <property type="entry name" value="Sugar_transporter_CS"/>
</dbReference>
<feature type="transmembrane region" description="Helical" evidence="8">
    <location>
        <begin position="185"/>
        <end position="206"/>
    </location>
</feature>
<feature type="transmembrane region" description="Helical" evidence="8">
    <location>
        <begin position="296"/>
        <end position="314"/>
    </location>
</feature>
<dbReference type="GO" id="GO:0005886">
    <property type="term" value="C:plasma membrane"/>
    <property type="evidence" value="ECO:0007669"/>
    <property type="project" value="UniProtKB-SubCell"/>
</dbReference>
<feature type="transmembrane region" description="Helical" evidence="8">
    <location>
        <begin position="151"/>
        <end position="173"/>
    </location>
</feature>
<protein>
    <recommendedName>
        <fullName evidence="9">Major facilitator superfamily (MFS) profile domain-containing protein</fullName>
    </recommendedName>
</protein>
<feature type="transmembrane region" description="Helical" evidence="8">
    <location>
        <begin position="326"/>
        <end position="346"/>
    </location>
</feature>
<evidence type="ECO:0000313" key="10">
    <source>
        <dbReference type="EMBL" id="CAD7261177.1"/>
    </source>
</evidence>
<name>A0A7R9FZF1_TIMSH</name>
<proteinExistence type="inferred from homology"/>
<evidence type="ECO:0000256" key="4">
    <source>
        <dbReference type="ARBA" id="ARBA00022989"/>
    </source>
</evidence>
<evidence type="ECO:0000259" key="9">
    <source>
        <dbReference type="PROSITE" id="PS50850"/>
    </source>
</evidence>
<feature type="transmembrane region" description="Helical" evidence="8">
    <location>
        <begin position="353"/>
        <end position="374"/>
    </location>
</feature>
<evidence type="ECO:0000256" key="3">
    <source>
        <dbReference type="ARBA" id="ARBA00022692"/>
    </source>
</evidence>
<dbReference type="PANTHER" id="PTHR48021:SF34">
    <property type="entry name" value="FACILITATED TREHALOSE TRANSPORTER TRET1-2 HOMOLOG-LIKE PROTEIN"/>
    <property type="match status" value="1"/>
</dbReference>
<evidence type="ECO:0000256" key="6">
    <source>
        <dbReference type="ARBA" id="ARBA00023180"/>
    </source>
</evidence>
<dbReference type="FunFam" id="1.20.1250.20:FF:000055">
    <property type="entry name" value="Facilitated trehalose transporter Tret1-2 homolog"/>
    <property type="match status" value="1"/>
</dbReference>